<dbReference type="EMBL" id="JAHRIP010020461">
    <property type="protein sequence ID" value="MEQ2288170.1"/>
    <property type="molecule type" value="Genomic_DNA"/>
</dbReference>
<comment type="caution">
    <text evidence="1">The sequence shown here is derived from an EMBL/GenBank/DDBJ whole genome shotgun (WGS) entry which is preliminary data.</text>
</comment>
<protein>
    <recommendedName>
        <fullName evidence="3">Fibronectin type-III domain-containing protein</fullName>
    </recommendedName>
</protein>
<dbReference type="InterPro" id="IPR013783">
    <property type="entry name" value="Ig-like_fold"/>
</dbReference>
<evidence type="ECO:0000313" key="1">
    <source>
        <dbReference type="EMBL" id="MEQ2288170.1"/>
    </source>
</evidence>
<evidence type="ECO:0008006" key="3">
    <source>
        <dbReference type="Google" id="ProtNLM"/>
    </source>
</evidence>
<keyword evidence="2" id="KW-1185">Reference proteome</keyword>
<accession>A0ABV0Y3P9</accession>
<organism evidence="1 2">
    <name type="scientific">Ameca splendens</name>
    <dbReference type="NCBI Taxonomy" id="208324"/>
    <lineage>
        <taxon>Eukaryota</taxon>
        <taxon>Metazoa</taxon>
        <taxon>Chordata</taxon>
        <taxon>Craniata</taxon>
        <taxon>Vertebrata</taxon>
        <taxon>Euteleostomi</taxon>
        <taxon>Actinopterygii</taxon>
        <taxon>Neopterygii</taxon>
        <taxon>Teleostei</taxon>
        <taxon>Neoteleostei</taxon>
        <taxon>Acanthomorphata</taxon>
        <taxon>Ovalentaria</taxon>
        <taxon>Atherinomorphae</taxon>
        <taxon>Cyprinodontiformes</taxon>
        <taxon>Goodeidae</taxon>
        <taxon>Ameca</taxon>
    </lineage>
</organism>
<dbReference type="Proteomes" id="UP001469553">
    <property type="component" value="Unassembled WGS sequence"/>
</dbReference>
<sequence length="151" mass="17326">MYENYSHLSSVFIKNFGVKAVMKTSVLLTWEVPEAYKSEIQLKILYNHQNVEVQGILKKKLITQLQPFTYYTFMLMSHGTGAGGLQQQVSIRTAPNLLSVKPTQYQHYVDEDRVAINLPEVPTEAHVRSVLFVCVENRLKNPDSLFCFKNT</sequence>
<dbReference type="CDD" id="cd00063">
    <property type="entry name" value="FN3"/>
    <property type="match status" value="1"/>
</dbReference>
<name>A0ABV0Y3P9_9TELE</name>
<evidence type="ECO:0000313" key="2">
    <source>
        <dbReference type="Proteomes" id="UP001469553"/>
    </source>
</evidence>
<dbReference type="InterPro" id="IPR003961">
    <property type="entry name" value="FN3_dom"/>
</dbReference>
<dbReference type="InterPro" id="IPR036116">
    <property type="entry name" value="FN3_sf"/>
</dbReference>
<dbReference type="Gene3D" id="2.60.40.10">
    <property type="entry name" value="Immunoglobulins"/>
    <property type="match status" value="1"/>
</dbReference>
<reference evidence="1 2" key="1">
    <citation type="submission" date="2021-06" db="EMBL/GenBank/DDBJ databases">
        <authorList>
            <person name="Palmer J.M."/>
        </authorList>
    </citation>
    <scope>NUCLEOTIDE SEQUENCE [LARGE SCALE GENOMIC DNA]</scope>
    <source>
        <strain evidence="1 2">AS_MEX2019</strain>
        <tissue evidence="1">Muscle</tissue>
    </source>
</reference>
<gene>
    <name evidence="1" type="ORF">AMECASPLE_020070</name>
</gene>
<dbReference type="SUPFAM" id="SSF49265">
    <property type="entry name" value="Fibronectin type III"/>
    <property type="match status" value="1"/>
</dbReference>
<proteinExistence type="predicted"/>